<evidence type="ECO:0000256" key="8">
    <source>
        <dbReference type="ARBA" id="ARBA00022723"/>
    </source>
</evidence>
<proteinExistence type="inferred from homology"/>
<dbReference type="PANTHER" id="PTHR40255:SF1">
    <property type="entry name" value="PROTOPORPHYRINOGEN IX OXIDASE"/>
    <property type="match status" value="1"/>
</dbReference>
<feature type="transmembrane region" description="Helical" evidence="15">
    <location>
        <begin position="81"/>
        <end position="100"/>
    </location>
</feature>
<dbReference type="EMBL" id="VHSH01000012">
    <property type="protein sequence ID" value="TQV72516.1"/>
    <property type="molecule type" value="Genomic_DNA"/>
</dbReference>
<dbReference type="GO" id="GO:0070818">
    <property type="term" value="F:protoporphyrinogen oxidase activity"/>
    <property type="evidence" value="ECO:0007669"/>
    <property type="project" value="UniProtKB-UniRule"/>
</dbReference>
<dbReference type="Proteomes" id="UP000315252">
    <property type="component" value="Unassembled WGS sequence"/>
</dbReference>
<evidence type="ECO:0000256" key="2">
    <source>
        <dbReference type="ARBA" id="ARBA00005073"/>
    </source>
</evidence>
<comment type="cofactor">
    <cofactor evidence="14">
        <name>heme b</name>
        <dbReference type="ChEBI" id="CHEBI:60344"/>
    </cofactor>
    <text evidence="14">Binds 1 heme b (iron(II)-protoporphyrin IX) group per subunit.</text>
</comment>
<accession>A0A545T5K9</accession>
<comment type="function">
    <text evidence="14">Catalyzes the oxidation of protoporphyrinogen IX to protoporphyrin IX.</text>
</comment>
<evidence type="ECO:0000256" key="3">
    <source>
        <dbReference type="ARBA" id="ARBA00006501"/>
    </source>
</evidence>
<comment type="similarity">
    <text evidence="3 14">Belongs to the HemJ family.</text>
</comment>
<feature type="transmembrane region" description="Helical" evidence="15">
    <location>
        <begin position="14"/>
        <end position="34"/>
    </location>
</feature>
<evidence type="ECO:0000256" key="15">
    <source>
        <dbReference type="SAM" id="Phobius"/>
    </source>
</evidence>
<sequence length="142" mass="15166">MEYLWLKAFHVTTFAVWIGGMLILSLAVSSLPAASGGGAAAPSPLIDAISRWNRWVTSPAMLLAWVFGIALAAQGDWFSAPWLWIKLVIITLLSALHGALSGRLRRRTGILNASPNSFLRFAGPVTVASFLIVAILAVAKPV</sequence>
<evidence type="ECO:0000256" key="11">
    <source>
        <dbReference type="ARBA" id="ARBA00023004"/>
    </source>
</evidence>
<protein>
    <recommendedName>
        <fullName evidence="4 14">Protoporphyrinogen IX oxidase</fullName>
        <ecNumber evidence="14">1.3.99.-</ecNumber>
    </recommendedName>
</protein>
<keyword evidence="12 14" id="KW-0472">Membrane</keyword>
<name>A0A545T5K9_9PROT</name>
<dbReference type="PANTHER" id="PTHR40255">
    <property type="entry name" value="UPF0093 MEMBRANE PROTEIN SLR1790"/>
    <property type="match status" value="1"/>
</dbReference>
<evidence type="ECO:0000313" key="17">
    <source>
        <dbReference type="Proteomes" id="UP000315252"/>
    </source>
</evidence>
<evidence type="ECO:0000256" key="4">
    <source>
        <dbReference type="ARBA" id="ARBA00017504"/>
    </source>
</evidence>
<dbReference type="RefSeq" id="WP_142899363.1">
    <property type="nucleotide sequence ID" value="NZ_ML660063.1"/>
</dbReference>
<evidence type="ECO:0000313" key="16">
    <source>
        <dbReference type="EMBL" id="TQV72516.1"/>
    </source>
</evidence>
<keyword evidence="9 15" id="KW-1133">Transmembrane helix</keyword>
<dbReference type="GO" id="GO:0046872">
    <property type="term" value="F:metal ion binding"/>
    <property type="evidence" value="ECO:0007669"/>
    <property type="project" value="UniProtKB-UniRule"/>
</dbReference>
<evidence type="ECO:0000256" key="9">
    <source>
        <dbReference type="ARBA" id="ARBA00022989"/>
    </source>
</evidence>
<keyword evidence="5 14" id="KW-1003">Cell membrane</keyword>
<evidence type="ECO:0000256" key="12">
    <source>
        <dbReference type="ARBA" id="ARBA00023136"/>
    </source>
</evidence>
<evidence type="ECO:0000256" key="10">
    <source>
        <dbReference type="ARBA" id="ARBA00023002"/>
    </source>
</evidence>
<dbReference type="AlphaFoldDB" id="A0A545T5K9"/>
<keyword evidence="11 14" id="KW-0408">Iron</keyword>
<dbReference type="EC" id="1.3.99.-" evidence="14"/>
<dbReference type="Pfam" id="PF03653">
    <property type="entry name" value="UPF0093"/>
    <property type="match status" value="1"/>
</dbReference>
<evidence type="ECO:0000256" key="13">
    <source>
        <dbReference type="ARBA" id="ARBA00048390"/>
    </source>
</evidence>
<dbReference type="GO" id="GO:0006782">
    <property type="term" value="P:protoporphyrinogen IX biosynthetic process"/>
    <property type="evidence" value="ECO:0007669"/>
    <property type="project" value="UniProtKB-UniRule"/>
</dbReference>
<comment type="catalytic activity">
    <reaction evidence="13 14">
        <text>protoporphyrinogen IX + 3 A = protoporphyrin IX + 3 AH2</text>
        <dbReference type="Rhea" id="RHEA:62000"/>
        <dbReference type="ChEBI" id="CHEBI:13193"/>
        <dbReference type="ChEBI" id="CHEBI:17499"/>
        <dbReference type="ChEBI" id="CHEBI:57306"/>
        <dbReference type="ChEBI" id="CHEBI:57307"/>
    </reaction>
</comment>
<keyword evidence="17" id="KW-1185">Reference proteome</keyword>
<gene>
    <name evidence="16" type="ORF">FKG95_25960</name>
</gene>
<dbReference type="PIRSF" id="PIRSF004638">
    <property type="entry name" value="UCP004638"/>
    <property type="match status" value="1"/>
</dbReference>
<keyword evidence="6 14" id="KW-0349">Heme</keyword>
<feature type="transmembrane region" description="Helical" evidence="15">
    <location>
        <begin position="121"/>
        <end position="139"/>
    </location>
</feature>
<evidence type="ECO:0000256" key="1">
    <source>
        <dbReference type="ARBA" id="ARBA00004651"/>
    </source>
</evidence>
<keyword evidence="7 15" id="KW-0812">Transmembrane</keyword>
<reference evidence="16 17" key="1">
    <citation type="submission" date="2019-06" db="EMBL/GenBank/DDBJ databases">
        <title>Whole genome sequence for Rhodospirillaceae sp. R148.</title>
        <authorList>
            <person name="Wang G."/>
        </authorList>
    </citation>
    <scope>NUCLEOTIDE SEQUENCE [LARGE SCALE GENOMIC DNA]</scope>
    <source>
        <strain evidence="16 17">R148</strain>
    </source>
</reference>
<evidence type="ECO:0000256" key="5">
    <source>
        <dbReference type="ARBA" id="ARBA00022475"/>
    </source>
</evidence>
<evidence type="ECO:0000256" key="7">
    <source>
        <dbReference type="ARBA" id="ARBA00022692"/>
    </source>
</evidence>
<comment type="subcellular location">
    <subcellularLocation>
        <location evidence="1">Cell membrane</location>
        <topology evidence="1">Multi-pass membrane protein</topology>
    </subcellularLocation>
</comment>
<organism evidence="16 17">
    <name type="scientific">Denitrobaculum tricleocarpae</name>
    <dbReference type="NCBI Taxonomy" id="2591009"/>
    <lineage>
        <taxon>Bacteria</taxon>
        <taxon>Pseudomonadati</taxon>
        <taxon>Pseudomonadota</taxon>
        <taxon>Alphaproteobacteria</taxon>
        <taxon>Rhodospirillales</taxon>
        <taxon>Rhodospirillaceae</taxon>
        <taxon>Denitrobaculum</taxon>
    </lineage>
</organism>
<dbReference type="UniPathway" id="UPA00251">
    <property type="reaction ID" value="UER00324"/>
</dbReference>
<keyword evidence="10" id="KW-0560">Oxidoreductase</keyword>
<dbReference type="OrthoDB" id="8367737at2"/>
<comment type="caution">
    <text evidence="16">The sequence shown here is derived from an EMBL/GenBank/DDBJ whole genome shotgun (WGS) entry which is preliminary data.</text>
</comment>
<evidence type="ECO:0000256" key="14">
    <source>
        <dbReference type="PIRNR" id="PIRNR004638"/>
    </source>
</evidence>
<feature type="transmembrane region" description="Helical" evidence="15">
    <location>
        <begin position="55"/>
        <end position="75"/>
    </location>
</feature>
<dbReference type="InterPro" id="IPR005265">
    <property type="entry name" value="HemJ-like"/>
</dbReference>
<evidence type="ECO:0000256" key="6">
    <source>
        <dbReference type="ARBA" id="ARBA00022617"/>
    </source>
</evidence>
<dbReference type="GO" id="GO:0005886">
    <property type="term" value="C:plasma membrane"/>
    <property type="evidence" value="ECO:0007669"/>
    <property type="project" value="UniProtKB-SubCell"/>
</dbReference>
<comment type="pathway">
    <text evidence="2 14">Porphyrin-containing compound metabolism; protoporphyrin-IX biosynthesis; protoporphyrin-IX from protoporphyrinogen-IX: step 1/1.</text>
</comment>
<keyword evidence="8 14" id="KW-0479">Metal-binding</keyword>